<name>A0ABU6T2X3_9FABA</name>
<dbReference type="Proteomes" id="UP001341840">
    <property type="component" value="Unassembled WGS sequence"/>
</dbReference>
<organism evidence="1 2">
    <name type="scientific">Stylosanthes scabra</name>
    <dbReference type="NCBI Taxonomy" id="79078"/>
    <lineage>
        <taxon>Eukaryota</taxon>
        <taxon>Viridiplantae</taxon>
        <taxon>Streptophyta</taxon>
        <taxon>Embryophyta</taxon>
        <taxon>Tracheophyta</taxon>
        <taxon>Spermatophyta</taxon>
        <taxon>Magnoliopsida</taxon>
        <taxon>eudicotyledons</taxon>
        <taxon>Gunneridae</taxon>
        <taxon>Pentapetalae</taxon>
        <taxon>rosids</taxon>
        <taxon>fabids</taxon>
        <taxon>Fabales</taxon>
        <taxon>Fabaceae</taxon>
        <taxon>Papilionoideae</taxon>
        <taxon>50 kb inversion clade</taxon>
        <taxon>dalbergioids sensu lato</taxon>
        <taxon>Dalbergieae</taxon>
        <taxon>Pterocarpus clade</taxon>
        <taxon>Stylosanthes</taxon>
    </lineage>
</organism>
<dbReference type="SUPFAM" id="SSF57756">
    <property type="entry name" value="Retrovirus zinc finger-like domains"/>
    <property type="match status" value="1"/>
</dbReference>
<evidence type="ECO:0000313" key="2">
    <source>
        <dbReference type="Proteomes" id="UP001341840"/>
    </source>
</evidence>
<keyword evidence="2" id="KW-1185">Reference proteome</keyword>
<accession>A0ABU6T2X3</accession>
<gene>
    <name evidence="1" type="ORF">PIB30_001667</name>
</gene>
<evidence type="ECO:0008006" key="3">
    <source>
        <dbReference type="Google" id="ProtNLM"/>
    </source>
</evidence>
<dbReference type="EMBL" id="JASCZI010090624">
    <property type="protein sequence ID" value="MED6142900.1"/>
    <property type="molecule type" value="Genomic_DNA"/>
</dbReference>
<evidence type="ECO:0000313" key="1">
    <source>
        <dbReference type="EMBL" id="MED6142900.1"/>
    </source>
</evidence>
<protein>
    <recommendedName>
        <fullName evidence="3">CCHC-type domain-containing protein</fullName>
    </recommendedName>
</protein>
<comment type="caution">
    <text evidence="1">The sequence shown here is derived from an EMBL/GenBank/DDBJ whole genome shotgun (WGS) entry which is preliminary data.</text>
</comment>
<proteinExistence type="predicted"/>
<reference evidence="1 2" key="1">
    <citation type="journal article" date="2023" name="Plants (Basel)">
        <title>Bridging the Gap: Combining Genomics and Transcriptomics Approaches to Understand Stylosanthes scabra, an Orphan Legume from the Brazilian Caatinga.</title>
        <authorList>
            <person name="Ferreira-Neto J.R.C."/>
            <person name="da Silva M.D."/>
            <person name="Binneck E."/>
            <person name="de Melo N.F."/>
            <person name="da Silva R.H."/>
            <person name="de Melo A.L.T.M."/>
            <person name="Pandolfi V."/>
            <person name="Bustamante F.O."/>
            <person name="Brasileiro-Vidal A.C."/>
            <person name="Benko-Iseppon A.M."/>
        </authorList>
    </citation>
    <scope>NUCLEOTIDE SEQUENCE [LARGE SCALE GENOMIC DNA]</scope>
    <source>
        <tissue evidence="1">Leaves</tissue>
    </source>
</reference>
<dbReference type="InterPro" id="IPR036875">
    <property type="entry name" value="Znf_CCHC_sf"/>
</dbReference>
<sequence>MDEVDLNRPKKCGLCKDVGHTRRTCPNAKEVQPQICRYEAKCDHLYRNLYVVGFYVHDEQEGHRPHPLVVPELIDLVLHSDSKVDQCYHRSPHTRMPFIKYRWVNHDNYHKLK</sequence>